<accession>A0ABM1ESA2</accession>
<reference evidence="3" key="1">
    <citation type="submission" date="2025-08" db="UniProtKB">
        <authorList>
            <consortium name="RefSeq"/>
        </authorList>
    </citation>
    <scope>IDENTIFICATION</scope>
</reference>
<evidence type="ECO:0000256" key="1">
    <source>
        <dbReference type="ARBA" id="ARBA00022722"/>
    </source>
</evidence>
<organism evidence="2 3">
    <name type="scientific">Priapulus caudatus</name>
    <name type="common">Priapulid worm</name>
    <dbReference type="NCBI Taxonomy" id="37621"/>
    <lineage>
        <taxon>Eukaryota</taxon>
        <taxon>Metazoa</taxon>
        <taxon>Ecdysozoa</taxon>
        <taxon>Scalidophora</taxon>
        <taxon>Priapulida</taxon>
        <taxon>Priapulimorpha</taxon>
        <taxon>Priapulimorphida</taxon>
        <taxon>Priapulidae</taxon>
        <taxon>Priapulus</taxon>
    </lineage>
</organism>
<name>A0ABM1ESA2_PRICU</name>
<dbReference type="PANTHER" id="PTHR11046">
    <property type="entry name" value="OLIGORIBONUCLEASE, MITOCHONDRIAL"/>
    <property type="match status" value="1"/>
</dbReference>
<keyword evidence="1" id="KW-0378">Hydrolase</keyword>
<dbReference type="Proteomes" id="UP000695022">
    <property type="component" value="Unplaced"/>
</dbReference>
<sequence>MSKVWREKMCLERRLERVVEEKEALLENSKLRDSCFAPRNVNKKLARRDTKIEVQSAKIVRQEKMLSGVEGCSDRETKDSVTFEELLKHADDTCSKLTSKIEEIEQSRARQYSKVAYWKNRAGPSKEPFSAQHVACLDEIEQLKKSVYDALVNNNQLVSYIAQMQGEKETEFFSDGRYNSVVHEVYQTLVSLNVGTQNCEAVVRVVLNRLAGLKVGRLPAKDFARAVAVEARILSQAQVLEALENDEFATLGGDGTSKKGKHYGAFDIHTSEGATLNLGLRDMAEGDAGSYFEILQALLKDLAKLKSNDEVEQNGWANKLLVNIKNTMNDRHIVNKKLNKIIEEYRDSVLPDIIEGYSEMTEDKKTACAKLNQFYCGMHLIVNFATQANAALGVWERCVLGESFKLVGCASVGARSKAGESGAGRLIRTACKAVGPQACEKSGREQVFKTEVRAKLGHADIPLAPFRGNRVNVLFYNGGGLYHLIKELNEFFTNHKENKLLQAVGADLGVPAFVSGCRALGIVEKLITSPLWRKISVVDHIYDMNQAYQQLKVCLEKWTND</sequence>
<evidence type="ECO:0000313" key="3">
    <source>
        <dbReference type="RefSeq" id="XP_014675073.1"/>
    </source>
</evidence>
<keyword evidence="2" id="KW-1185">Reference proteome</keyword>
<keyword evidence="1" id="KW-0540">Nuclease</keyword>
<protein>
    <submittedName>
        <fullName evidence="3">Uncharacterized protein LOC106815155</fullName>
    </submittedName>
</protein>
<dbReference type="RefSeq" id="XP_014675073.1">
    <property type="nucleotide sequence ID" value="XM_014819587.1"/>
</dbReference>
<feature type="non-terminal residue" evidence="3">
    <location>
        <position position="561"/>
    </location>
</feature>
<evidence type="ECO:0000313" key="2">
    <source>
        <dbReference type="Proteomes" id="UP000695022"/>
    </source>
</evidence>
<proteinExistence type="predicted"/>
<dbReference type="PANTHER" id="PTHR11046:SF25">
    <property type="match status" value="1"/>
</dbReference>
<dbReference type="InterPro" id="IPR022894">
    <property type="entry name" value="Oligoribonuclease"/>
</dbReference>
<gene>
    <name evidence="3" type="primary">LOC106815155</name>
</gene>
<dbReference type="GeneID" id="106815155"/>